<keyword evidence="4" id="KW-1133">Transmembrane helix</keyword>
<evidence type="ECO:0000256" key="4">
    <source>
        <dbReference type="SAM" id="Phobius"/>
    </source>
</evidence>
<feature type="region of interest" description="Disordered" evidence="3">
    <location>
        <begin position="369"/>
        <end position="545"/>
    </location>
</feature>
<evidence type="ECO:0000256" key="3">
    <source>
        <dbReference type="SAM" id="MobiDB-lite"/>
    </source>
</evidence>
<evidence type="ECO:0000259" key="6">
    <source>
        <dbReference type="PROSITE" id="PS51444"/>
    </source>
</evidence>
<reference evidence="7" key="2">
    <citation type="journal article" date="2023" name="Int. J. Mol. Sci.">
        <title>De Novo Assembly and Annotation of 11 Diverse Shrub Willow (Salix) Genomes Reveals Novel Gene Organization in Sex-Linked Regions.</title>
        <authorList>
            <person name="Hyden B."/>
            <person name="Feng K."/>
            <person name="Yates T.B."/>
            <person name="Jawdy S."/>
            <person name="Cereghino C."/>
            <person name="Smart L.B."/>
            <person name="Muchero W."/>
        </authorList>
    </citation>
    <scope>NUCLEOTIDE SEQUENCE</scope>
    <source>
        <tissue evidence="7">Shoot tip</tissue>
    </source>
</reference>
<comment type="similarity">
    <text evidence="1">Belongs to the formin-like family. Class-I subfamily.</text>
</comment>
<feature type="chain" id="PRO_5040654133" description="Formin-like protein" evidence="5">
    <location>
        <begin position="33"/>
        <end position="1009"/>
    </location>
</feature>
<feature type="region of interest" description="Disordered" evidence="3">
    <location>
        <begin position="214"/>
        <end position="257"/>
    </location>
</feature>
<feature type="compositionally biased region" description="Pro residues" evidence="3">
    <location>
        <begin position="475"/>
        <end position="486"/>
    </location>
</feature>
<evidence type="ECO:0000313" key="7">
    <source>
        <dbReference type="EMBL" id="KAJ6770540.1"/>
    </source>
</evidence>
<dbReference type="Pfam" id="PF02181">
    <property type="entry name" value="FH2"/>
    <property type="match status" value="1"/>
</dbReference>
<keyword evidence="5" id="KW-0732">Signal</keyword>
<organism evidence="7 8">
    <name type="scientific">Salix purpurea</name>
    <name type="common">Purple osier willow</name>
    <dbReference type="NCBI Taxonomy" id="77065"/>
    <lineage>
        <taxon>Eukaryota</taxon>
        <taxon>Viridiplantae</taxon>
        <taxon>Streptophyta</taxon>
        <taxon>Embryophyta</taxon>
        <taxon>Tracheophyta</taxon>
        <taxon>Spermatophyta</taxon>
        <taxon>Magnoliopsida</taxon>
        <taxon>eudicotyledons</taxon>
        <taxon>Gunneridae</taxon>
        <taxon>Pentapetalae</taxon>
        <taxon>rosids</taxon>
        <taxon>fabids</taxon>
        <taxon>Malpighiales</taxon>
        <taxon>Salicaceae</taxon>
        <taxon>Saliceae</taxon>
        <taxon>Salix</taxon>
    </lineage>
</organism>
<feature type="compositionally biased region" description="Low complexity" evidence="3">
    <location>
        <begin position="236"/>
        <end position="249"/>
    </location>
</feature>
<dbReference type="InterPro" id="IPR042201">
    <property type="entry name" value="FH2_Formin_sf"/>
</dbReference>
<dbReference type="PANTHER" id="PTHR23213">
    <property type="entry name" value="FORMIN-RELATED"/>
    <property type="match status" value="1"/>
</dbReference>
<dbReference type="SMART" id="SM00498">
    <property type="entry name" value="FH2"/>
    <property type="match status" value="1"/>
</dbReference>
<keyword evidence="4" id="KW-0812">Transmembrane</keyword>
<dbReference type="Gene3D" id="1.20.58.2220">
    <property type="entry name" value="Formin, FH2 domain"/>
    <property type="match status" value="1"/>
</dbReference>
<dbReference type="GO" id="GO:0051015">
    <property type="term" value="F:actin filament binding"/>
    <property type="evidence" value="ECO:0007669"/>
    <property type="project" value="InterPro"/>
</dbReference>
<keyword evidence="4" id="KW-0472">Membrane</keyword>
<dbReference type="EMBL" id="JAPFFK010000003">
    <property type="protein sequence ID" value="KAJ6770540.1"/>
    <property type="molecule type" value="Genomic_DNA"/>
</dbReference>
<dbReference type="AlphaFoldDB" id="A0A9Q0WNF0"/>
<dbReference type="PANTHER" id="PTHR23213:SF269">
    <property type="entry name" value="FORMIN-LIKE PROTEIN 5"/>
    <property type="match status" value="1"/>
</dbReference>
<dbReference type="Proteomes" id="UP001151532">
    <property type="component" value="Chromosome 11"/>
</dbReference>
<dbReference type="EMBL" id="JAPFFK010000003">
    <property type="protein sequence ID" value="KAJ6770539.1"/>
    <property type="molecule type" value="Genomic_DNA"/>
</dbReference>
<protein>
    <recommendedName>
        <fullName evidence="2">Formin-like protein</fullName>
    </recommendedName>
</protein>
<feature type="compositionally biased region" description="Pro residues" evidence="3">
    <location>
        <begin position="427"/>
        <end position="468"/>
    </location>
</feature>
<dbReference type="InterPro" id="IPR027643">
    <property type="entry name" value="Formin-like_plant"/>
</dbReference>
<feature type="transmembrane region" description="Helical" evidence="4">
    <location>
        <begin position="263"/>
        <end position="289"/>
    </location>
</feature>
<evidence type="ECO:0000256" key="2">
    <source>
        <dbReference type="RuleBase" id="RU361260"/>
    </source>
</evidence>
<dbReference type="PROSITE" id="PS51444">
    <property type="entry name" value="FH2"/>
    <property type="match status" value="1"/>
</dbReference>
<feature type="domain" description="FH2" evidence="6">
    <location>
        <begin position="539"/>
        <end position="972"/>
    </location>
</feature>
<evidence type="ECO:0000313" key="8">
    <source>
        <dbReference type="Proteomes" id="UP001151532"/>
    </source>
</evidence>
<evidence type="ECO:0000256" key="5">
    <source>
        <dbReference type="SAM" id="SignalP"/>
    </source>
</evidence>
<evidence type="ECO:0000256" key="1">
    <source>
        <dbReference type="ARBA" id="ARBA00025793"/>
    </source>
</evidence>
<dbReference type="SUPFAM" id="SSF101447">
    <property type="entry name" value="Formin homology 2 domain (FH2 domain)"/>
    <property type="match status" value="1"/>
</dbReference>
<feature type="compositionally biased region" description="Low complexity" evidence="3">
    <location>
        <begin position="1000"/>
        <end position="1009"/>
    </location>
</feature>
<gene>
    <name evidence="7" type="ORF">OIU79_021232</name>
</gene>
<keyword evidence="8" id="KW-1185">Reference proteome</keyword>
<feature type="region of interest" description="Disordered" evidence="3">
    <location>
        <begin position="956"/>
        <end position="1009"/>
    </location>
</feature>
<comment type="caution">
    <text evidence="7">The sequence shown here is derived from an EMBL/GenBank/DDBJ whole genome shotgun (WGS) entry which is preliminary data.</text>
</comment>
<feature type="compositionally biased region" description="Pro residues" evidence="3">
    <location>
        <begin position="493"/>
        <end position="534"/>
    </location>
</feature>
<reference evidence="7" key="1">
    <citation type="submission" date="2022-11" db="EMBL/GenBank/DDBJ databases">
        <authorList>
            <person name="Hyden B.L."/>
            <person name="Feng K."/>
            <person name="Yates T."/>
            <person name="Jawdy S."/>
            <person name="Smart L.B."/>
            <person name="Muchero W."/>
        </authorList>
    </citation>
    <scope>NUCLEOTIDE SEQUENCE</scope>
    <source>
        <tissue evidence="7">Shoot tip</tissue>
    </source>
</reference>
<dbReference type="OrthoDB" id="1668162at2759"/>
<name>A0A9Q0WNF0_SALPP</name>
<proteinExistence type="inferred from homology"/>
<sequence>MLTRMNQQQMVHMKSSCFSFLVILLCASVVVSLEYRGRTEEVFLRQLVNPATGDVEKDTAELLCIICKVDFIRLKEAGENPNFYLPEETFSGADELSSKGWSVEKENSQRLIKVLHPQLKETLTDCIRKNNYLFHVSGDEGSADIYHSTFLNSLFPRRAGARRNLLQSIASMIPSPAPAPSVGSMIPSPAPAPSVGSMIPSPAPAPYLAPYPVSTQNPAPSSDEPFFPRLSPPPLSLSENSSGGSTSGPNIEPDNGKNNNKTVLIAVLVTAAVTFVLAALFFLFCTTVCRRGSGARRNDERPLLSISLSDYSVGSTRKTFGLGNSIKEEKVGHQSFGNISSHEKTGSSLESNIYNPDALNVSLHESLSLGVGSGASKSSTDSKMNMLVPPPPGRAGSNPFLKPPPGRAGSNPFLKQPPGRAGSNPFLKPPPGRAEPLPHEPPANIRPPPSRVGPTPSPPPPPPAPPAPVKSSSSVPPPPPPAPPAPLKSSSSAPPPPRGSPPPPPIAPGVRPGPRPPPPPIGGSVPRPPPPMPPGAGVEDDSDAPKAKLKPFFWDKVLANPDHSMVWHQIKSGSFQFNEEMIETLFGYAPDKNKNEHKKESSSHDPPPQYIQILDPKKAQNLSILLRALNVTIEEVCDALREGNELPVELLQNLLRMAPTEDEELKLRLYSGEIAQLGPAERFLKALVDIPFAFKRLEALLFMCTLQEEVATTKESFETLEVACKELRNSRLFLKLLEAVLKTGNRMNNGTFRGGAQAFKLDTLLKLSDVKGLDGKTTLLHFVVQEIIRSEGVRAARAGRESSSISNVSIKTDDLLEEISPDTEDNYSSLGLQVVSQLSSELENVKRAAVVDADSLTGSVAKLRQSFLVIRNFLNKDMKNLEEDNGFHETLKSFVQNAEIDTMSLLEEEKRIVALVKNTGDYFHGNAGKDEGLRLFIVVRDFLIILDKVCKEVGEAQKRSAKTRKKEASTASSPSHKHQQPSPDIRQRLFPAIAERRMGDSGSSSDDEG</sequence>
<dbReference type="InterPro" id="IPR015425">
    <property type="entry name" value="FH2_Formin"/>
</dbReference>
<accession>A0A9Q0WNF0</accession>
<dbReference type="GO" id="GO:0045010">
    <property type="term" value="P:actin nucleation"/>
    <property type="evidence" value="ECO:0007669"/>
    <property type="project" value="InterPro"/>
</dbReference>
<feature type="signal peptide" evidence="5">
    <location>
        <begin position="1"/>
        <end position="32"/>
    </location>
</feature>